<dbReference type="Proteomes" id="UP000002274">
    <property type="component" value="Chromosome"/>
</dbReference>
<dbReference type="KEGG" id="pmf:P9303_11511"/>
<accession>A2C8U0</accession>
<sequence>MCFPHRCMDRRHWSLLAGAVLLIGALSLLFVEIDLGMEEAIPQNPEEQPIPDPPETYGEGKILMGD</sequence>
<organism evidence="3 4">
    <name type="scientific">Prochlorococcus marinus (strain MIT 9303)</name>
    <dbReference type="NCBI Taxonomy" id="59922"/>
    <lineage>
        <taxon>Bacteria</taxon>
        <taxon>Bacillati</taxon>
        <taxon>Cyanobacteriota</taxon>
        <taxon>Cyanophyceae</taxon>
        <taxon>Synechococcales</taxon>
        <taxon>Prochlorococcaceae</taxon>
        <taxon>Prochlorococcus</taxon>
    </lineage>
</organism>
<dbReference type="HOGENOM" id="CLU_2938032_0_0_3"/>
<dbReference type="EMBL" id="CP000554">
    <property type="protein sequence ID" value="ABM77900.1"/>
    <property type="molecule type" value="Genomic_DNA"/>
</dbReference>
<keyword evidence="2" id="KW-0472">Membrane</keyword>
<keyword evidence="2" id="KW-0812">Transmembrane</keyword>
<name>A2C8U0_PROM3</name>
<protein>
    <submittedName>
        <fullName evidence="3">Uncharacterized protein</fullName>
    </submittedName>
</protein>
<evidence type="ECO:0000313" key="4">
    <source>
        <dbReference type="Proteomes" id="UP000002274"/>
    </source>
</evidence>
<dbReference type="STRING" id="59922.P9303_11511"/>
<feature type="region of interest" description="Disordered" evidence="1">
    <location>
        <begin position="42"/>
        <end position="66"/>
    </location>
</feature>
<feature type="transmembrane region" description="Helical" evidence="2">
    <location>
        <begin position="12"/>
        <end position="31"/>
    </location>
</feature>
<evidence type="ECO:0000313" key="3">
    <source>
        <dbReference type="EMBL" id="ABM77900.1"/>
    </source>
</evidence>
<keyword evidence="2" id="KW-1133">Transmembrane helix</keyword>
<dbReference type="RefSeq" id="WP_011825800.1">
    <property type="nucleotide sequence ID" value="NC_008820.1"/>
</dbReference>
<proteinExistence type="predicted"/>
<dbReference type="AlphaFoldDB" id="A2C8U0"/>
<evidence type="ECO:0000256" key="2">
    <source>
        <dbReference type="SAM" id="Phobius"/>
    </source>
</evidence>
<gene>
    <name evidence="3" type="ordered locus">P9303_11511</name>
</gene>
<evidence type="ECO:0000256" key="1">
    <source>
        <dbReference type="SAM" id="MobiDB-lite"/>
    </source>
</evidence>
<reference evidence="3 4" key="1">
    <citation type="journal article" date="2007" name="PLoS Genet.">
        <title>Patterns and implications of gene gain and loss in the evolution of Prochlorococcus.</title>
        <authorList>
            <person name="Kettler G.C."/>
            <person name="Martiny A.C."/>
            <person name="Huang K."/>
            <person name="Zucker J."/>
            <person name="Coleman M.L."/>
            <person name="Rodrigue S."/>
            <person name="Chen F."/>
            <person name="Lapidus A."/>
            <person name="Ferriera S."/>
            <person name="Johnson J."/>
            <person name="Steglich C."/>
            <person name="Church G.M."/>
            <person name="Richardson P."/>
            <person name="Chisholm S.W."/>
        </authorList>
    </citation>
    <scope>NUCLEOTIDE SEQUENCE [LARGE SCALE GENOMIC DNA]</scope>
    <source>
        <strain evidence="3 4">MIT 9303</strain>
    </source>
</reference>